<dbReference type="InterPro" id="IPR036440">
    <property type="entry name" value="Peptidase_C15-like_sf"/>
</dbReference>
<evidence type="ECO:0000313" key="6">
    <source>
        <dbReference type="EMBL" id="KAF2077819.1"/>
    </source>
</evidence>
<sequence>MKIYLTGFGKFNGVEDNPSTHIINNIKEYIKDKTVKFDLQNVKVLEVSAEATKQFIQSIDEEIDPNEKILFLHLGVNSTSNTFALEKCGWNEATFRCPDECGWKPEKELIVNDSTLLKNETNLPLESISQSMVSLNHSVCISNDPGRFICNYLYFYSLECLKNRKNSKSLFVHIPPFSSIPMNKQLSFLYDLMNEICTSAE</sequence>
<evidence type="ECO:0000256" key="5">
    <source>
        <dbReference type="ARBA" id="ARBA00022807"/>
    </source>
</evidence>
<dbReference type="AlphaFoldDB" id="A0A8J4VB44"/>
<protein>
    <recommendedName>
        <fullName evidence="8">Pyroglutamyl-peptidase I</fullName>
    </recommendedName>
</protein>
<evidence type="ECO:0000256" key="3">
    <source>
        <dbReference type="ARBA" id="ARBA00022670"/>
    </source>
</evidence>
<gene>
    <name evidence="6" type="ORF">CYY_000864</name>
</gene>
<dbReference type="PANTHER" id="PTHR23402">
    <property type="entry name" value="PROTEASE FAMILY C15 PYROGLUTAMYL-PEPTIDASE I-RELATED"/>
    <property type="match status" value="1"/>
</dbReference>
<evidence type="ECO:0000313" key="7">
    <source>
        <dbReference type="Proteomes" id="UP000695562"/>
    </source>
</evidence>
<reference evidence="6" key="1">
    <citation type="submission" date="2020-01" db="EMBL/GenBank/DDBJ databases">
        <title>Development of genomics and gene disruption for Polysphondylium violaceum indicates a role for the polyketide synthase stlB in stalk morphogenesis.</title>
        <authorList>
            <person name="Narita B."/>
            <person name="Kawabe Y."/>
            <person name="Kin K."/>
            <person name="Saito T."/>
            <person name="Gibbs R."/>
            <person name="Kuspa A."/>
            <person name="Muzny D."/>
            <person name="Queller D."/>
            <person name="Richards S."/>
            <person name="Strassman J."/>
            <person name="Sucgang R."/>
            <person name="Worley K."/>
            <person name="Schaap P."/>
        </authorList>
    </citation>
    <scope>NUCLEOTIDE SEQUENCE</scope>
    <source>
        <strain evidence="6">QSvi11</strain>
    </source>
</reference>
<evidence type="ECO:0000256" key="4">
    <source>
        <dbReference type="ARBA" id="ARBA00022801"/>
    </source>
</evidence>
<dbReference type="GO" id="GO:0006508">
    <property type="term" value="P:proteolysis"/>
    <property type="evidence" value="ECO:0007669"/>
    <property type="project" value="UniProtKB-KW"/>
</dbReference>
<dbReference type="GO" id="GO:0016920">
    <property type="term" value="F:pyroglutamyl-peptidase activity"/>
    <property type="evidence" value="ECO:0007669"/>
    <property type="project" value="InterPro"/>
</dbReference>
<comment type="caution">
    <text evidence="6">The sequence shown here is derived from an EMBL/GenBank/DDBJ whole genome shotgun (WGS) entry which is preliminary data.</text>
</comment>
<comment type="similarity">
    <text evidence="1">Belongs to the peptidase C15 family.</text>
</comment>
<dbReference type="InterPro" id="IPR000816">
    <property type="entry name" value="Peptidase_C15"/>
</dbReference>
<organism evidence="6 7">
    <name type="scientific">Polysphondylium violaceum</name>
    <dbReference type="NCBI Taxonomy" id="133409"/>
    <lineage>
        <taxon>Eukaryota</taxon>
        <taxon>Amoebozoa</taxon>
        <taxon>Evosea</taxon>
        <taxon>Eumycetozoa</taxon>
        <taxon>Dictyostelia</taxon>
        <taxon>Dictyosteliales</taxon>
        <taxon>Dictyosteliaceae</taxon>
        <taxon>Polysphondylium</taxon>
    </lineage>
</organism>
<proteinExistence type="inferred from homology"/>
<keyword evidence="7" id="KW-1185">Reference proteome</keyword>
<evidence type="ECO:0000256" key="1">
    <source>
        <dbReference type="ARBA" id="ARBA00006641"/>
    </source>
</evidence>
<name>A0A8J4VB44_9MYCE</name>
<dbReference type="PIRSF" id="PIRSF015592">
    <property type="entry name" value="Prld-crbxl_pptds"/>
    <property type="match status" value="1"/>
</dbReference>
<dbReference type="PANTHER" id="PTHR23402:SF1">
    <property type="entry name" value="PYROGLUTAMYL-PEPTIDASE I"/>
    <property type="match status" value="1"/>
</dbReference>
<keyword evidence="3" id="KW-0645">Protease</keyword>
<dbReference type="PRINTS" id="PR00706">
    <property type="entry name" value="PYROGLUPTASE"/>
</dbReference>
<dbReference type="Proteomes" id="UP000695562">
    <property type="component" value="Unassembled WGS sequence"/>
</dbReference>
<dbReference type="Gene3D" id="3.40.630.20">
    <property type="entry name" value="Peptidase C15, pyroglutamyl peptidase I-like"/>
    <property type="match status" value="1"/>
</dbReference>
<keyword evidence="5" id="KW-0788">Thiol protease</keyword>
<accession>A0A8J4VB44</accession>
<keyword evidence="4" id="KW-0378">Hydrolase</keyword>
<dbReference type="FunFam" id="3.40.630.20:FF:000003">
    <property type="entry name" value="Pyrrolidone-carboxylate peptidase isoform A"/>
    <property type="match status" value="1"/>
</dbReference>
<evidence type="ECO:0000256" key="2">
    <source>
        <dbReference type="ARBA" id="ARBA00022490"/>
    </source>
</evidence>
<dbReference type="InterPro" id="IPR016125">
    <property type="entry name" value="Peptidase_C15-like"/>
</dbReference>
<dbReference type="SUPFAM" id="SSF53182">
    <property type="entry name" value="Pyrrolidone carboxyl peptidase (pyroglutamate aminopeptidase)"/>
    <property type="match status" value="1"/>
</dbReference>
<dbReference type="OrthoDB" id="407146at2759"/>
<dbReference type="GO" id="GO:0005829">
    <property type="term" value="C:cytosol"/>
    <property type="evidence" value="ECO:0007669"/>
    <property type="project" value="InterPro"/>
</dbReference>
<dbReference type="EMBL" id="AJWJ01000018">
    <property type="protein sequence ID" value="KAF2077819.1"/>
    <property type="molecule type" value="Genomic_DNA"/>
</dbReference>
<keyword evidence="2" id="KW-0963">Cytoplasm</keyword>
<dbReference type="Pfam" id="PF01470">
    <property type="entry name" value="Peptidase_C15"/>
    <property type="match status" value="1"/>
</dbReference>
<evidence type="ECO:0008006" key="8">
    <source>
        <dbReference type="Google" id="ProtNLM"/>
    </source>
</evidence>